<dbReference type="Pfam" id="PF02881">
    <property type="entry name" value="SRP54_N"/>
    <property type="match status" value="1"/>
</dbReference>
<accession>L9ZX71</accession>
<dbReference type="InterPro" id="IPR036891">
    <property type="entry name" value="Signal_recog_part_SRP54_M_sf"/>
</dbReference>
<keyword evidence="13" id="KW-1185">Reference proteome</keyword>
<evidence type="ECO:0000259" key="11">
    <source>
        <dbReference type="SMART" id="SM00963"/>
    </source>
</evidence>
<feature type="binding site" evidence="9">
    <location>
        <begin position="273"/>
        <end position="276"/>
    </location>
    <ligand>
        <name>GTP</name>
        <dbReference type="ChEBI" id="CHEBI:37565"/>
    </ligand>
</feature>
<dbReference type="Pfam" id="PF02978">
    <property type="entry name" value="SRP_SPB"/>
    <property type="match status" value="1"/>
</dbReference>
<dbReference type="Gene3D" id="1.10.260.30">
    <property type="entry name" value="Signal recognition particle, SRP54 subunit, M-domain"/>
    <property type="match status" value="1"/>
</dbReference>
<dbReference type="SUPFAM" id="SSF47364">
    <property type="entry name" value="Domain of the SRP/SRP receptor G-proteins"/>
    <property type="match status" value="1"/>
</dbReference>
<dbReference type="CDD" id="cd17875">
    <property type="entry name" value="SRP54_G"/>
    <property type="match status" value="1"/>
</dbReference>
<comment type="subcellular location">
    <subcellularLocation>
        <location evidence="9">Cytoplasm</location>
    </subcellularLocation>
    <text evidence="9">The SRP-RNC complex is targeted to the cytoplasmic membrane.</text>
</comment>
<dbReference type="InterPro" id="IPR036225">
    <property type="entry name" value="SRP/SRP_N"/>
</dbReference>
<evidence type="ECO:0000256" key="3">
    <source>
        <dbReference type="ARBA" id="ARBA00022741"/>
    </source>
</evidence>
<protein>
    <recommendedName>
        <fullName evidence="9">Signal recognition particle 54 kDa protein</fullName>
        <shortName evidence="9">SRP54</shortName>
        <ecNumber evidence="9">3.6.5.4</ecNumber>
    </recommendedName>
</protein>
<reference evidence="12 13" key="1">
    <citation type="journal article" date="2014" name="PLoS Genet.">
        <title>Phylogenetically driven sequencing of extremely halophilic archaea reveals strategies for static and dynamic osmo-response.</title>
        <authorList>
            <person name="Becker E.A."/>
            <person name="Seitzer P.M."/>
            <person name="Tritt A."/>
            <person name="Larsen D."/>
            <person name="Krusor M."/>
            <person name="Yao A.I."/>
            <person name="Wu D."/>
            <person name="Madern D."/>
            <person name="Eisen J.A."/>
            <person name="Darling A.E."/>
            <person name="Facciotti M.T."/>
        </authorList>
    </citation>
    <scope>NUCLEOTIDE SEQUENCE [LARGE SCALE GENOMIC DNA]</scope>
    <source>
        <strain evidence="12 13">JCM 10989</strain>
    </source>
</reference>
<keyword evidence="8 9" id="KW-0687">Ribonucleoprotein</keyword>
<feature type="binding site" evidence="9">
    <location>
        <begin position="215"/>
        <end position="219"/>
    </location>
    <ligand>
        <name>GTP</name>
        <dbReference type="ChEBI" id="CHEBI:37565"/>
    </ligand>
</feature>
<dbReference type="SUPFAM" id="SSF52540">
    <property type="entry name" value="P-loop containing nucleoside triphosphate hydrolases"/>
    <property type="match status" value="1"/>
</dbReference>
<evidence type="ECO:0000256" key="6">
    <source>
        <dbReference type="ARBA" id="ARBA00023134"/>
    </source>
</evidence>
<evidence type="ECO:0000256" key="9">
    <source>
        <dbReference type="HAMAP-Rule" id="MF_00306"/>
    </source>
</evidence>
<dbReference type="GO" id="GO:0008312">
    <property type="term" value="F:7S RNA binding"/>
    <property type="evidence" value="ECO:0007669"/>
    <property type="project" value="UniProtKB-UniRule"/>
</dbReference>
<evidence type="ECO:0000256" key="5">
    <source>
        <dbReference type="ARBA" id="ARBA00022884"/>
    </source>
</evidence>
<dbReference type="AlphaFoldDB" id="L9ZX71"/>
<keyword evidence="2 9" id="KW-0963">Cytoplasm</keyword>
<dbReference type="PATRIC" id="fig|1227493.4.peg.2072"/>
<proteinExistence type="inferred from homology"/>
<comment type="similarity">
    <text evidence="1 9">Belongs to the GTP-binding SRP family. SRP54 subfamily.</text>
</comment>
<evidence type="ECO:0000313" key="13">
    <source>
        <dbReference type="Proteomes" id="UP000011519"/>
    </source>
</evidence>
<name>L9ZX71_9EURY</name>
<keyword evidence="7 9" id="KW-0733">Signal recognition particle</keyword>
<evidence type="ECO:0000256" key="7">
    <source>
        <dbReference type="ARBA" id="ARBA00023135"/>
    </source>
</evidence>
<evidence type="ECO:0000256" key="1">
    <source>
        <dbReference type="ARBA" id="ARBA00005450"/>
    </source>
</evidence>
<dbReference type="InterPro" id="IPR000897">
    <property type="entry name" value="SRP54_GTPase_dom"/>
</dbReference>
<keyword evidence="6 9" id="KW-0342">GTP-binding</keyword>
<comment type="function">
    <text evidence="9">Involved in targeting and insertion of nascent membrane proteins into the cytoplasmic membrane. Binds to the hydrophobic signal sequence of the ribosome-nascent chain (RNC) as it emerges from the ribosomes. The SRP-RNC complex is then targeted to the cytoplasmic membrane where it interacts with the SRP receptor FtsY.</text>
</comment>
<organism evidence="12 13">
    <name type="scientific">Natrialba hulunbeirensis JCM 10989</name>
    <dbReference type="NCBI Taxonomy" id="1227493"/>
    <lineage>
        <taxon>Archaea</taxon>
        <taxon>Methanobacteriati</taxon>
        <taxon>Methanobacteriota</taxon>
        <taxon>Stenosarchaea group</taxon>
        <taxon>Halobacteria</taxon>
        <taxon>Halobacteriales</taxon>
        <taxon>Natrialbaceae</taxon>
        <taxon>Natrialba</taxon>
    </lineage>
</organism>
<dbReference type="Proteomes" id="UP000011519">
    <property type="component" value="Unassembled WGS sequence"/>
</dbReference>
<dbReference type="InterPro" id="IPR004125">
    <property type="entry name" value="Signal_recog_particle_SRP54_M"/>
</dbReference>
<comment type="subunit">
    <text evidence="9">Part of the signal recognition particle protein translocation system, which is composed of SRP and FtsY. Archaeal SRP consists of a 7S RNA molecule of 300 nucleotides and two protein subunits: SRP54 and SRP19.</text>
</comment>
<dbReference type="HAMAP" id="MF_00306">
    <property type="entry name" value="SRP54"/>
    <property type="match status" value="1"/>
</dbReference>
<feature type="domain" description="Signal recognition particle SRP54 helical bundle" evidence="11">
    <location>
        <begin position="33"/>
        <end position="118"/>
    </location>
</feature>
<gene>
    <name evidence="9" type="primary">srp54</name>
    <name evidence="12" type="ORF">C483_10411</name>
</gene>
<dbReference type="SMART" id="SM00963">
    <property type="entry name" value="SRP54_N"/>
    <property type="match status" value="1"/>
</dbReference>
<dbReference type="SMART" id="SM00962">
    <property type="entry name" value="SRP54"/>
    <property type="match status" value="1"/>
</dbReference>
<comment type="catalytic activity">
    <reaction evidence="9">
        <text>GTP + H2O = GDP + phosphate + H(+)</text>
        <dbReference type="Rhea" id="RHEA:19669"/>
        <dbReference type="ChEBI" id="CHEBI:15377"/>
        <dbReference type="ChEBI" id="CHEBI:15378"/>
        <dbReference type="ChEBI" id="CHEBI:37565"/>
        <dbReference type="ChEBI" id="CHEBI:43474"/>
        <dbReference type="ChEBI" id="CHEBI:58189"/>
        <dbReference type="EC" id="3.6.5.4"/>
    </reaction>
</comment>
<dbReference type="InterPro" id="IPR027417">
    <property type="entry name" value="P-loop_NTPase"/>
</dbReference>
<dbReference type="EC" id="3.6.5.4" evidence="9"/>
<dbReference type="Gene3D" id="1.20.120.140">
    <property type="entry name" value="Signal recognition particle SRP54, nucleotide-binding domain"/>
    <property type="match status" value="1"/>
</dbReference>
<dbReference type="SUPFAM" id="SSF47446">
    <property type="entry name" value="Signal peptide-binding domain"/>
    <property type="match status" value="1"/>
</dbReference>
<dbReference type="Pfam" id="PF00448">
    <property type="entry name" value="SRP54"/>
    <property type="match status" value="1"/>
</dbReference>
<dbReference type="GO" id="GO:0003924">
    <property type="term" value="F:GTPase activity"/>
    <property type="evidence" value="ECO:0007669"/>
    <property type="project" value="UniProtKB-UniRule"/>
</dbReference>
<dbReference type="STRING" id="1227493.C483_10411"/>
<comment type="caution">
    <text evidence="12">The sequence shown here is derived from an EMBL/GenBank/DDBJ whole genome shotgun (WGS) entry which is preliminary data.</text>
</comment>
<evidence type="ECO:0000256" key="8">
    <source>
        <dbReference type="ARBA" id="ARBA00023274"/>
    </source>
</evidence>
<dbReference type="GO" id="GO:0048500">
    <property type="term" value="C:signal recognition particle"/>
    <property type="evidence" value="ECO:0007669"/>
    <property type="project" value="UniProtKB-UniRule"/>
</dbReference>
<dbReference type="Gene3D" id="3.40.50.300">
    <property type="entry name" value="P-loop containing nucleotide triphosphate hydrolases"/>
    <property type="match status" value="1"/>
</dbReference>
<evidence type="ECO:0000256" key="4">
    <source>
        <dbReference type="ARBA" id="ARBA00022801"/>
    </source>
</evidence>
<keyword evidence="4 9" id="KW-0378">Hydrolase</keyword>
<dbReference type="EMBL" id="AOIM01000033">
    <property type="protein sequence ID" value="ELY91090.1"/>
    <property type="molecule type" value="Genomic_DNA"/>
</dbReference>
<evidence type="ECO:0000256" key="2">
    <source>
        <dbReference type="ARBA" id="ARBA00022490"/>
    </source>
</evidence>
<evidence type="ECO:0000259" key="10">
    <source>
        <dbReference type="SMART" id="SM00962"/>
    </source>
</evidence>
<dbReference type="GO" id="GO:0006614">
    <property type="term" value="P:SRP-dependent cotranslational protein targeting to membrane"/>
    <property type="evidence" value="ECO:0007669"/>
    <property type="project" value="InterPro"/>
</dbReference>
<dbReference type="GO" id="GO:0005525">
    <property type="term" value="F:GTP binding"/>
    <property type="evidence" value="ECO:0007669"/>
    <property type="project" value="UniProtKB-UniRule"/>
</dbReference>
<dbReference type="InterPro" id="IPR013822">
    <property type="entry name" value="Signal_recog_particl_SRP54_hlx"/>
</dbReference>
<feature type="binding site" evidence="9">
    <location>
        <begin position="135"/>
        <end position="142"/>
    </location>
    <ligand>
        <name>GTP</name>
        <dbReference type="ChEBI" id="CHEBI:37565"/>
    </ligand>
</feature>
<dbReference type="PANTHER" id="PTHR11564:SF5">
    <property type="entry name" value="SIGNAL RECOGNITION PARTICLE SUBUNIT SRP54"/>
    <property type="match status" value="1"/>
</dbReference>
<dbReference type="InterPro" id="IPR042101">
    <property type="entry name" value="SRP54_N_sf"/>
</dbReference>
<dbReference type="InterPro" id="IPR022941">
    <property type="entry name" value="SRP54"/>
</dbReference>
<sequence>MLTSRNRSPSEFWPPSPREKGFNDHAPYILQMVLDDLGSSLRGSLDKLRGKSRISEEDVEEIVKEIQRSLLSADVDVSLVMELSDNIKARALEEEPPAGTPARDFVLRIVYEELVGLIGDSTELPLEEQTILLAGLQGSGKTTSSAKMAWWFSTKGLRPAIIQTDTFRPGAYDQAKEMAGRAEVDFYGNPDNDDPVDIARKGLEATSEADVHIVDTAGRHALEDDLIDEIEEIEGVAQPDTSLLVLDAAIGQGAKEQAQQFDESIGIDGVVITKLDGTAKGGGALTAVDQTDSSIAFLGTGEEVQDVERFEPDSFISRLLGMGDLGQLAERVERAMEQTQIEDDDWDPEDMLQGQFTLNDMQKQMEAMNNMGPLDQVMDMIPGFGGGIKDQLPDDAMDVTQERMHSFSVIMDSMTDAEKEYPKAIGASQIERIARGSGTSEEQVRELLQQYKMMEKTIKQFQGMGSEQEMQRMMKQMQQGGGGGGGMGGLGPF</sequence>
<keyword evidence="3 9" id="KW-0547">Nucleotide-binding</keyword>
<evidence type="ECO:0000313" key="12">
    <source>
        <dbReference type="EMBL" id="ELY91090.1"/>
    </source>
</evidence>
<feature type="domain" description="SRP54-type proteins GTP-binding" evidence="10">
    <location>
        <begin position="128"/>
        <end position="321"/>
    </location>
</feature>
<comment type="domain">
    <text evidence="9">Composed of three domains: the N-terminal N domain, which is responsible for interactions with the ribosome, the central G domain, which binds GTP, and the C-terminal M domain, which binds the RNA and the signal sequence of the RNC.</text>
</comment>
<dbReference type="PANTHER" id="PTHR11564">
    <property type="entry name" value="SIGNAL RECOGNITION PARTICLE 54K PROTEIN SRP54"/>
    <property type="match status" value="1"/>
</dbReference>
<keyword evidence="5 9" id="KW-0694">RNA-binding</keyword>